<organism evidence="2 3">
    <name type="scientific">Ehrlichia ruminantium</name>
    <name type="common">heartwater rickettsia</name>
    <name type="synonym">Cowdria ruminantium</name>
    <dbReference type="NCBI Taxonomy" id="779"/>
    <lineage>
        <taxon>Bacteria</taxon>
        <taxon>Pseudomonadati</taxon>
        <taxon>Pseudomonadota</taxon>
        <taxon>Alphaproteobacteria</taxon>
        <taxon>Rickettsiales</taxon>
        <taxon>Anaplasmataceae</taxon>
        <taxon>Ehrlichia</taxon>
    </lineage>
</organism>
<dbReference type="Pfam" id="PF02464">
    <property type="entry name" value="CinA"/>
    <property type="match status" value="1"/>
</dbReference>
<sequence>MIIKNEILEKAKVCVTTLIENNLKIIITESCTAGLMSFILSCIPGASKVLNCSFVVYSNDAKSKILGINRDLINKYGAVSPEISILMATYALRTVVADISISITGFAGPSSHVDEKVGLVYIGYAVSDLEGECRRCFFQDMSRYEVQISSVDSALDFLLCKIKQDSSIDS</sequence>
<dbReference type="NCBIfam" id="TIGR00199">
    <property type="entry name" value="PncC_domain"/>
    <property type="match status" value="1"/>
</dbReference>
<dbReference type="EMBL" id="CP033455">
    <property type="protein sequence ID" value="QGR03876.1"/>
    <property type="molecule type" value="Genomic_DNA"/>
</dbReference>
<dbReference type="AlphaFoldDB" id="A0AAE6QC39"/>
<dbReference type="SUPFAM" id="SSF142433">
    <property type="entry name" value="CinA-like"/>
    <property type="match status" value="1"/>
</dbReference>
<dbReference type="InterPro" id="IPR008136">
    <property type="entry name" value="CinA_C"/>
</dbReference>
<dbReference type="Gene3D" id="3.90.950.20">
    <property type="entry name" value="CinA-like"/>
    <property type="match status" value="1"/>
</dbReference>
<reference evidence="2 3" key="1">
    <citation type="submission" date="2018-10" db="EMBL/GenBank/DDBJ databases">
        <title>Propagation and draft genome sequences of three atypical Erhlichia ruminantium isolates.</title>
        <authorList>
            <person name="Liebenberg J."/>
            <person name="Steyn H."/>
            <person name="Josemans A."/>
            <person name="Zweygarth E."/>
        </authorList>
    </citation>
    <scope>NUCLEOTIDE SEQUENCE [LARGE SCALE GENOMIC DNA]</scope>
    <source>
        <strain evidence="2 3">Omatjenne</strain>
    </source>
</reference>
<dbReference type="InterPro" id="IPR036653">
    <property type="entry name" value="CinA-like_C"/>
</dbReference>
<gene>
    <name evidence="2" type="ORF">EDL80_04965</name>
</gene>
<feature type="domain" description="CinA C-terminal" evidence="1">
    <location>
        <begin position="11"/>
        <end position="159"/>
    </location>
</feature>
<evidence type="ECO:0000313" key="2">
    <source>
        <dbReference type="EMBL" id="QGR03876.1"/>
    </source>
</evidence>
<protein>
    <submittedName>
        <fullName evidence="2">CinA family protein</fullName>
    </submittedName>
</protein>
<accession>A0AAE6QC39</accession>
<evidence type="ECO:0000313" key="3">
    <source>
        <dbReference type="Proteomes" id="UP000422822"/>
    </source>
</evidence>
<dbReference type="RefSeq" id="WP_158407070.1">
    <property type="nucleotide sequence ID" value="NZ_CP033454.1"/>
</dbReference>
<name>A0AAE6QC39_EHRRU</name>
<dbReference type="Proteomes" id="UP000422822">
    <property type="component" value="Chromosome"/>
</dbReference>
<evidence type="ECO:0000259" key="1">
    <source>
        <dbReference type="Pfam" id="PF02464"/>
    </source>
</evidence>
<keyword evidence="3" id="KW-1185">Reference proteome</keyword>
<proteinExistence type="predicted"/>